<reference evidence="4" key="1">
    <citation type="journal article" date="2019" name="Int. J. Syst. Evol. Microbiol.">
        <title>The Global Catalogue of Microorganisms (GCM) 10K type strain sequencing project: providing services to taxonomists for standard genome sequencing and annotation.</title>
        <authorList>
            <consortium name="The Broad Institute Genomics Platform"/>
            <consortium name="The Broad Institute Genome Sequencing Center for Infectious Disease"/>
            <person name="Wu L."/>
            <person name="Ma J."/>
        </authorList>
    </citation>
    <scope>NUCLEOTIDE SEQUENCE [LARGE SCALE GENOMIC DNA]</scope>
    <source>
        <strain evidence="4">CGMCC 1.15480</strain>
    </source>
</reference>
<organism evidence="3 4">
    <name type="scientific">Tersicoccus solisilvae</name>
    <dbReference type="NCBI Taxonomy" id="1882339"/>
    <lineage>
        <taxon>Bacteria</taxon>
        <taxon>Bacillati</taxon>
        <taxon>Actinomycetota</taxon>
        <taxon>Actinomycetes</taxon>
        <taxon>Micrococcales</taxon>
        <taxon>Micrococcaceae</taxon>
        <taxon>Tersicoccus</taxon>
    </lineage>
</organism>
<name>A0ABQ1P1W4_9MICC</name>
<evidence type="ECO:0000313" key="4">
    <source>
        <dbReference type="Proteomes" id="UP000597761"/>
    </source>
</evidence>
<keyword evidence="2" id="KW-0812">Transmembrane</keyword>
<protein>
    <recommendedName>
        <fullName evidence="5">Secreted protein</fullName>
    </recommendedName>
</protein>
<evidence type="ECO:0000256" key="2">
    <source>
        <dbReference type="SAM" id="Phobius"/>
    </source>
</evidence>
<dbReference type="EMBL" id="BMJI01000007">
    <property type="protein sequence ID" value="GGC89351.1"/>
    <property type="molecule type" value="Genomic_DNA"/>
</dbReference>
<feature type="transmembrane region" description="Helical" evidence="2">
    <location>
        <begin position="12"/>
        <end position="28"/>
    </location>
</feature>
<feature type="compositionally biased region" description="Basic and acidic residues" evidence="1">
    <location>
        <begin position="51"/>
        <end position="60"/>
    </location>
</feature>
<gene>
    <name evidence="3" type="ORF">GCM10011512_15350</name>
</gene>
<keyword evidence="2" id="KW-0472">Membrane</keyword>
<keyword evidence="4" id="KW-1185">Reference proteome</keyword>
<accession>A0ABQ1P1W4</accession>
<keyword evidence="2" id="KW-1133">Transmembrane helix</keyword>
<evidence type="ECO:0008006" key="5">
    <source>
        <dbReference type="Google" id="ProtNLM"/>
    </source>
</evidence>
<evidence type="ECO:0000256" key="1">
    <source>
        <dbReference type="SAM" id="MobiDB-lite"/>
    </source>
</evidence>
<sequence>MVGMEHWATFPWWLIFPVWALAGSGFAARRRRRLRLPPLEPPVGVPPTASRRTDARAEQRAQRERQLAAARQLIADHDAVNGRWLAYELDVAKLIDFPMMTDVRQPLTVDFIRAKRTADGLRPAGAEALLADDGVAEYRDAVRRYEVAFDLAEREAVRVRDSQYAQEERRRLAHARQLLRVAVDPAATANERQVAYGRVRRELEGIIVLPAEAVAALERRVLLGLPPGTDQPRPADGAA</sequence>
<feature type="region of interest" description="Disordered" evidence="1">
    <location>
        <begin position="37"/>
        <end position="60"/>
    </location>
</feature>
<comment type="caution">
    <text evidence="3">The sequence shown here is derived from an EMBL/GenBank/DDBJ whole genome shotgun (WGS) entry which is preliminary data.</text>
</comment>
<dbReference type="Proteomes" id="UP000597761">
    <property type="component" value="Unassembled WGS sequence"/>
</dbReference>
<proteinExistence type="predicted"/>
<evidence type="ECO:0000313" key="3">
    <source>
        <dbReference type="EMBL" id="GGC89351.1"/>
    </source>
</evidence>